<evidence type="ECO:0000259" key="3">
    <source>
        <dbReference type="PROSITE" id="PS50110"/>
    </source>
</evidence>
<feature type="domain" description="Response regulatory" evidence="3">
    <location>
        <begin position="7"/>
        <end position="119"/>
    </location>
</feature>
<evidence type="ECO:0000256" key="2">
    <source>
        <dbReference type="PROSITE-ProRule" id="PRU00169"/>
    </source>
</evidence>
<dbReference type="RefSeq" id="WP_186741075.1">
    <property type="nucleotide sequence ID" value="NZ_CP060394.1"/>
</dbReference>
<dbReference type="Gene3D" id="3.40.50.2300">
    <property type="match status" value="1"/>
</dbReference>
<keyword evidence="5" id="KW-1185">Reference proteome</keyword>
<dbReference type="PROSITE" id="PS50110">
    <property type="entry name" value="RESPONSE_REGULATORY"/>
    <property type="match status" value="1"/>
</dbReference>
<dbReference type="GO" id="GO:0000160">
    <property type="term" value="P:phosphorelay signal transduction system"/>
    <property type="evidence" value="ECO:0007669"/>
    <property type="project" value="InterPro"/>
</dbReference>
<keyword evidence="1 2" id="KW-0597">Phosphoprotein</keyword>
<organism evidence="4 5">
    <name type="scientific">Alloacidobacterium dinghuense</name>
    <dbReference type="NCBI Taxonomy" id="2763107"/>
    <lineage>
        <taxon>Bacteria</taxon>
        <taxon>Pseudomonadati</taxon>
        <taxon>Acidobacteriota</taxon>
        <taxon>Terriglobia</taxon>
        <taxon>Terriglobales</taxon>
        <taxon>Acidobacteriaceae</taxon>
        <taxon>Alloacidobacterium</taxon>
    </lineage>
</organism>
<dbReference type="InterPro" id="IPR011006">
    <property type="entry name" value="CheY-like_superfamily"/>
</dbReference>
<dbReference type="Proteomes" id="UP000515312">
    <property type="component" value="Chromosome"/>
</dbReference>
<protein>
    <submittedName>
        <fullName evidence="4">Response regulator</fullName>
    </submittedName>
</protein>
<dbReference type="SUPFAM" id="SSF52172">
    <property type="entry name" value="CheY-like"/>
    <property type="match status" value="1"/>
</dbReference>
<dbReference type="InterPro" id="IPR050595">
    <property type="entry name" value="Bact_response_regulator"/>
</dbReference>
<gene>
    <name evidence="4" type="ORF">H7849_17420</name>
</gene>
<dbReference type="SMART" id="SM00448">
    <property type="entry name" value="REC"/>
    <property type="match status" value="1"/>
</dbReference>
<dbReference type="EMBL" id="CP060394">
    <property type="protein sequence ID" value="QNI30884.1"/>
    <property type="molecule type" value="Genomic_DNA"/>
</dbReference>
<reference evidence="4 5" key="1">
    <citation type="submission" date="2020-08" db="EMBL/GenBank/DDBJ databases">
        <title>Edaphobacter telluris sp. nov. and Acidobacterium dinghuensis sp. nov., two acidobacteria isolated from forest soil.</title>
        <authorList>
            <person name="Fu J."/>
            <person name="Qiu L."/>
        </authorList>
    </citation>
    <scope>NUCLEOTIDE SEQUENCE [LARGE SCALE GENOMIC DNA]</scope>
    <source>
        <strain evidence="4">4Y35</strain>
    </source>
</reference>
<evidence type="ECO:0000256" key="1">
    <source>
        <dbReference type="ARBA" id="ARBA00022553"/>
    </source>
</evidence>
<dbReference type="CDD" id="cd00156">
    <property type="entry name" value="REC"/>
    <property type="match status" value="1"/>
</dbReference>
<accession>A0A7G8BEB4</accession>
<dbReference type="AlphaFoldDB" id="A0A7G8BEB4"/>
<evidence type="ECO:0000313" key="5">
    <source>
        <dbReference type="Proteomes" id="UP000515312"/>
    </source>
</evidence>
<feature type="modified residue" description="4-aspartylphosphate" evidence="2">
    <location>
        <position position="56"/>
    </location>
</feature>
<dbReference type="PANTHER" id="PTHR44591:SF3">
    <property type="entry name" value="RESPONSE REGULATORY DOMAIN-CONTAINING PROTEIN"/>
    <property type="match status" value="1"/>
</dbReference>
<name>A0A7G8BEB4_9BACT</name>
<sequence>MAGRQPRILCLDDQPANLLVRKMLLEQFGCEVVTVLDAQSCLAAATHEPFDLALIDCHLGETVTGEDVARDLRVCVPGLVLVMLTGDPQIPESAKKSVDAVLIKGSTNPEDLLRTMQELLPDCAIRQPRQTLVRELFPTANPEF</sequence>
<evidence type="ECO:0000313" key="4">
    <source>
        <dbReference type="EMBL" id="QNI30884.1"/>
    </source>
</evidence>
<dbReference type="InterPro" id="IPR001789">
    <property type="entry name" value="Sig_transdc_resp-reg_receiver"/>
</dbReference>
<dbReference type="KEGG" id="adin:H7849_17420"/>
<dbReference type="Pfam" id="PF00072">
    <property type="entry name" value="Response_reg"/>
    <property type="match status" value="1"/>
</dbReference>
<proteinExistence type="predicted"/>
<dbReference type="PANTHER" id="PTHR44591">
    <property type="entry name" value="STRESS RESPONSE REGULATOR PROTEIN 1"/>
    <property type="match status" value="1"/>
</dbReference>